<evidence type="ECO:0000313" key="1">
    <source>
        <dbReference type="EMBL" id="KAI8027001.1"/>
    </source>
</evidence>
<dbReference type="Proteomes" id="UP001060215">
    <property type="component" value="Chromosome 3"/>
</dbReference>
<name>A0ACC0INN5_9ERIC</name>
<keyword evidence="1" id="KW-0808">Transferase</keyword>
<comment type="caution">
    <text evidence="1">The sequence shown here is derived from an EMBL/GenBank/DDBJ whole genome shotgun (WGS) entry which is preliminary data.</text>
</comment>
<proteinExistence type="predicted"/>
<keyword evidence="1" id="KW-0548">Nucleotidyltransferase</keyword>
<dbReference type="EMBL" id="CM045760">
    <property type="protein sequence ID" value="KAI8027001.1"/>
    <property type="molecule type" value="Genomic_DNA"/>
</dbReference>
<accession>A0ACC0INN5</accession>
<gene>
    <name evidence="1" type="ORF">LOK49_LG02G01226</name>
</gene>
<protein>
    <submittedName>
        <fullName evidence="1">RNA-dependent RNA polymerase 1</fullName>
    </submittedName>
</protein>
<keyword evidence="2" id="KW-1185">Reference proteome</keyword>
<reference evidence="1 2" key="1">
    <citation type="journal article" date="2022" name="Plant J.">
        <title>Chromosome-level genome of Camellia lanceoleosa provides a valuable resource for understanding genome evolution and self-incompatibility.</title>
        <authorList>
            <person name="Gong W."/>
            <person name="Xiao S."/>
            <person name="Wang L."/>
            <person name="Liao Z."/>
            <person name="Chang Y."/>
            <person name="Mo W."/>
            <person name="Hu G."/>
            <person name="Li W."/>
            <person name="Zhao G."/>
            <person name="Zhu H."/>
            <person name="Hu X."/>
            <person name="Ji K."/>
            <person name="Xiang X."/>
            <person name="Song Q."/>
            <person name="Yuan D."/>
            <person name="Jin S."/>
            <person name="Zhang L."/>
        </authorList>
    </citation>
    <scope>NUCLEOTIDE SEQUENCE [LARGE SCALE GENOMIC DNA]</scope>
    <source>
        <strain evidence="1">SQ_2022a</strain>
    </source>
</reference>
<sequence>MKRRTRTRASGKRAKVSNSIESFTREVVRKSNDPDMEMDGFEDYIDDAFDYTNEAFLTHKTISGIHNGLLHCSASTLPSQSILGFRRPTFRPSTTRLTLAANVPLTLSNFRFKNAVRLQVRQSLFAVFASNANPSDQDPLTEKSGGIKTDDAGQVMGL</sequence>
<organism evidence="1 2">
    <name type="scientific">Camellia lanceoleosa</name>
    <dbReference type="NCBI Taxonomy" id="1840588"/>
    <lineage>
        <taxon>Eukaryota</taxon>
        <taxon>Viridiplantae</taxon>
        <taxon>Streptophyta</taxon>
        <taxon>Embryophyta</taxon>
        <taxon>Tracheophyta</taxon>
        <taxon>Spermatophyta</taxon>
        <taxon>Magnoliopsida</taxon>
        <taxon>eudicotyledons</taxon>
        <taxon>Gunneridae</taxon>
        <taxon>Pentapetalae</taxon>
        <taxon>asterids</taxon>
        <taxon>Ericales</taxon>
        <taxon>Theaceae</taxon>
        <taxon>Camellia</taxon>
    </lineage>
</organism>
<evidence type="ECO:0000313" key="2">
    <source>
        <dbReference type="Proteomes" id="UP001060215"/>
    </source>
</evidence>
<keyword evidence="1" id="KW-0696">RNA-directed RNA polymerase</keyword>